<sequence>MAAPMKIFRELSRKDRPVAKSLCRHWSAKKAGKKDLSMFCQPCGKQTVHYARASSVAASTEPSAQTREPVPQPPPVRSIFRTPVSNPVNHGLEQEAQFYTIPPDEYKTMFPQDHGMPSRFKKQGRTYFLLNQVLCLILNINTTDGIRGTGKTLCLCHVLHYCTKQGWVVLFFPKVSNWVKNVKEIQPSFHNPERYDQPLEAVAWLKTFKVSAADSIKERGGAIVTAVKEAGFLGMEGEKKDHRRYTRHEDHPDIYHDILDHVSARPQTFTPEALLGKEGFEYIDPYVPVLVEKYTEKEIESCLDYYTDRMWIQNEKLVPVNNQYTLLHRIRLLVAVDGVNSLFGRTVVRKPDRSMAYASELSLTYNLRKLVRNDWRGGAIVTAVKEAGFLGMEGEKKDHRRYTRHEDHPDIYHDILDHVSARPQTFTPEALLGKEGFEYMDPYVPVLVEKYTEKEIESCLDYYTDRMWIQNEKCWTEAGRQQLKFLSGYEPADLERICGPL</sequence>
<evidence type="ECO:0000256" key="4">
    <source>
        <dbReference type="ARBA" id="ARBA00022980"/>
    </source>
</evidence>
<dbReference type="AlphaFoldDB" id="C3Y275"/>
<protein>
    <recommendedName>
        <fullName evidence="7">Small ribosomal subunit protein mS29</fullName>
    </recommendedName>
</protein>
<gene>
    <name evidence="9" type="ORF">BRAFLDRAFT_124381</name>
</gene>
<evidence type="ECO:0000313" key="9">
    <source>
        <dbReference type="EMBL" id="EEN65965.1"/>
    </source>
</evidence>
<dbReference type="Pfam" id="PF10236">
    <property type="entry name" value="DAP3"/>
    <property type="match status" value="3"/>
</dbReference>
<dbReference type="InParanoid" id="C3Y275"/>
<reference evidence="9" key="1">
    <citation type="journal article" date="2008" name="Nature">
        <title>The amphioxus genome and the evolution of the chordate karyotype.</title>
        <authorList>
            <consortium name="US DOE Joint Genome Institute (JGI-PGF)"/>
            <person name="Putnam N.H."/>
            <person name="Butts T."/>
            <person name="Ferrier D.E.K."/>
            <person name="Furlong R.F."/>
            <person name="Hellsten U."/>
            <person name="Kawashima T."/>
            <person name="Robinson-Rechavi M."/>
            <person name="Shoguchi E."/>
            <person name="Terry A."/>
            <person name="Yu J.-K."/>
            <person name="Benito-Gutierrez E.L."/>
            <person name="Dubchak I."/>
            <person name="Garcia-Fernandez J."/>
            <person name="Gibson-Brown J.J."/>
            <person name="Grigoriev I.V."/>
            <person name="Horton A.C."/>
            <person name="de Jong P.J."/>
            <person name="Jurka J."/>
            <person name="Kapitonov V.V."/>
            <person name="Kohara Y."/>
            <person name="Kuroki Y."/>
            <person name="Lindquist E."/>
            <person name="Lucas S."/>
            <person name="Osoegawa K."/>
            <person name="Pennacchio L.A."/>
            <person name="Salamov A.A."/>
            <person name="Satou Y."/>
            <person name="Sauka-Spengler T."/>
            <person name="Schmutz J."/>
            <person name="Shin-I T."/>
            <person name="Toyoda A."/>
            <person name="Bronner-Fraser M."/>
            <person name="Fujiyama A."/>
            <person name="Holland L.Z."/>
            <person name="Holland P.W.H."/>
            <person name="Satoh N."/>
            <person name="Rokhsar D.S."/>
        </authorList>
    </citation>
    <scope>NUCLEOTIDE SEQUENCE [LARGE SCALE GENOMIC DNA]</scope>
    <source>
        <strain evidence="9">S238N-H82</strain>
        <tissue evidence="9">Testes</tissue>
    </source>
</reference>
<keyword evidence="5" id="KW-0496">Mitochondrion</keyword>
<dbReference type="GO" id="GO:1990904">
    <property type="term" value="C:ribonucleoprotein complex"/>
    <property type="evidence" value="ECO:0007669"/>
    <property type="project" value="UniProtKB-KW"/>
</dbReference>
<keyword evidence="4" id="KW-0689">Ribosomal protein</keyword>
<organism>
    <name type="scientific">Branchiostoma floridae</name>
    <name type="common">Florida lancelet</name>
    <name type="synonym">Amphioxus</name>
    <dbReference type="NCBI Taxonomy" id="7739"/>
    <lineage>
        <taxon>Eukaryota</taxon>
        <taxon>Metazoa</taxon>
        <taxon>Chordata</taxon>
        <taxon>Cephalochordata</taxon>
        <taxon>Leptocardii</taxon>
        <taxon>Amphioxiformes</taxon>
        <taxon>Branchiostomatidae</taxon>
        <taxon>Branchiostoma</taxon>
    </lineage>
</organism>
<dbReference type="eggNOG" id="KOG3928">
    <property type="taxonomic scope" value="Eukaryota"/>
</dbReference>
<keyword evidence="3" id="KW-0809">Transit peptide</keyword>
<accession>C3Y275</accession>
<evidence type="ECO:0000256" key="5">
    <source>
        <dbReference type="ARBA" id="ARBA00023128"/>
    </source>
</evidence>
<dbReference type="EMBL" id="GG666480">
    <property type="protein sequence ID" value="EEN65965.1"/>
    <property type="molecule type" value="Genomic_DNA"/>
</dbReference>
<feature type="compositionally biased region" description="Polar residues" evidence="8">
    <location>
        <begin position="56"/>
        <end position="66"/>
    </location>
</feature>
<dbReference type="InterPro" id="IPR019368">
    <property type="entry name" value="Ribosomal_mS29"/>
</dbReference>
<evidence type="ECO:0000256" key="6">
    <source>
        <dbReference type="ARBA" id="ARBA00023274"/>
    </source>
</evidence>
<evidence type="ECO:0000256" key="3">
    <source>
        <dbReference type="ARBA" id="ARBA00022946"/>
    </source>
</evidence>
<comment type="similarity">
    <text evidence="2">Belongs to the mitochondrion-specific ribosomal protein mS29 family.</text>
</comment>
<dbReference type="GO" id="GO:0005739">
    <property type="term" value="C:mitochondrion"/>
    <property type="evidence" value="ECO:0007669"/>
    <property type="project" value="UniProtKB-SubCell"/>
</dbReference>
<evidence type="ECO:0000256" key="7">
    <source>
        <dbReference type="ARBA" id="ARBA00035140"/>
    </source>
</evidence>
<evidence type="ECO:0000256" key="2">
    <source>
        <dbReference type="ARBA" id="ARBA00009863"/>
    </source>
</evidence>
<dbReference type="STRING" id="7739.C3Y275"/>
<keyword evidence="6" id="KW-0687">Ribonucleoprotein</keyword>
<proteinExistence type="inferred from homology"/>
<dbReference type="PANTHER" id="PTHR12810">
    <property type="entry name" value="MITOCHONDRIAL 28S RIBOSOMAL PROTEIN S29"/>
    <property type="match status" value="1"/>
</dbReference>
<name>C3Y275_BRAFL</name>
<dbReference type="PANTHER" id="PTHR12810:SF0">
    <property type="entry name" value="SMALL RIBOSOMAL SUBUNIT PROTEIN MS29"/>
    <property type="match status" value="1"/>
</dbReference>
<evidence type="ECO:0000256" key="8">
    <source>
        <dbReference type="SAM" id="MobiDB-lite"/>
    </source>
</evidence>
<dbReference type="GO" id="GO:0005840">
    <property type="term" value="C:ribosome"/>
    <property type="evidence" value="ECO:0007669"/>
    <property type="project" value="UniProtKB-KW"/>
</dbReference>
<comment type="subcellular location">
    <subcellularLocation>
        <location evidence="1">Mitochondrion</location>
    </subcellularLocation>
</comment>
<feature type="region of interest" description="Disordered" evidence="8">
    <location>
        <begin position="54"/>
        <end position="78"/>
    </location>
</feature>
<evidence type="ECO:0000256" key="1">
    <source>
        <dbReference type="ARBA" id="ARBA00004173"/>
    </source>
</evidence>